<dbReference type="InterPro" id="IPR027051">
    <property type="entry name" value="XdhC_Rossmann_dom"/>
</dbReference>
<dbReference type="PANTHER" id="PTHR30388:SF6">
    <property type="entry name" value="XANTHINE DEHYDROGENASE SUBUNIT A-RELATED"/>
    <property type="match status" value="1"/>
</dbReference>
<name>A0ABU6D4J3_9GAMM</name>
<keyword evidence="4" id="KW-1185">Reference proteome</keyword>
<dbReference type="InterPro" id="IPR003777">
    <property type="entry name" value="XdhC_CoxI"/>
</dbReference>
<dbReference type="PANTHER" id="PTHR30388">
    <property type="entry name" value="ALDEHYDE OXIDOREDUCTASE MOLYBDENUM COFACTOR ASSEMBLY PROTEIN"/>
    <property type="match status" value="1"/>
</dbReference>
<dbReference type="Gene3D" id="3.40.50.720">
    <property type="entry name" value="NAD(P)-binding Rossmann-like Domain"/>
    <property type="match status" value="1"/>
</dbReference>
<dbReference type="Pfam" id="PF13478">
    <property type="entry name" value="XdhC_C"/>
    <property type="match status" value="1"/>
</dbReference>
<evidence type="ECO:0000259" key="1">
    <source>
        <dbReference type="Pfam" id="PF02625"/>
    </source>
</evidence>
<dbReference type="NCBIfam" id="TIGR02964">
    <property type="entry name" value="xanthine_xdhC"/>
    <property type="match status" value="1"/>
</dbReference>
<gene>
    <name evidence="3" type="primary">xdhC</name>
    <name evidence="3" type="ORF">VSS37_19765</name>
</gene>
<feature type="domain" description="XdhC Rossmann" evidence="2">
    <location>
        <begin position="108"/>
        <end position="249"/>
    </location>
</feature>
<organism evidence="3 4">
    <name type="scientific">Candidatus Thiothrix phosphatis</name>
    <dbReference type="NCBI Taxonomy" id="3112415"/>
    <lineage>
        <taxon>Bacteria</taxon>
        <taxon>Pseudomonadati</taxon>
        <taxon>Pseudomonadota</taxon>
        <taxon>Gammaproteobacteria</taxon>
        <taxon>Thiotrichales</taxon>
        <taxon>Thiotrichaceae</taxon>
        <taxon>Thiothrix</taxon>
    </lineage>
</organism>
<dbReference type="RefSeq" id="WP_324697997.1">
    <property type="nucleotide sequence ID" value="NZ_JAYMYJ010000152.1"/>
</dbReference>
<protein>
    <submittedName>
        <fullName evidence="3">Xanthine dehydrogenase accessory protein XdhC</fullName>
    </submittedName>
</protein>
<dbReference type="InterPro" id="IPR052698">
    <property type="entry name" value="MoCofactor_Util/Proc"/>
</dbReference>
<evidence type="ECO:0000259" key="2">
    <source>
        <dbReference type="Pfam" id="PF13478"/>
    </source>
</evidence>
<evidence type="ECO:0000313" key="4">
    <source>
        <dbReference type="Proteomes" id="UP001308005"/>
    </source>
</evidence>
<evidence type="ECO:0000313" key="3">
    <source>
        <dbReference type="EMBL" id="MEB4593224.1"/>
    </source>
</evidence>
<dbReference type="Proteomes" id="UP001308005">
    <property type="component" value="Unassembled WGS sequence"/>
</dbReference>
<dbReference type="EMBL" id="JAYMYJ010000152">
    <property type="protein sequence ID" value="MEB4593224.1"/>
    <property type="molecule type" value="Genomic_DNA"/>
</dbReference>
<dbReference type="Pfam" id="PF02625">
    <property type="entry name" value="XdhC_CoxI"/>
    <property type="match status" value="1"/>
</dbReference>
<reference evidence="4" key="1">
    <citation type="submission" date="2023-07" db="EMBL/GenBank/DDBJ databases">
        <title>The carbon used by Thiothrix.</title>
        <authorList>
            <person name="Chen L."/>
        </authorList>
    </citation>
    <scope>NUCLEOTIDE SEQUENCE [LARGE SCALE GENOMIC DNA]</scope>
</reference>
<comment type="caution">
    <text evidence="3">The sequence shown here is derived from an EMBL/GenBank/DDBJ whole genome shotgun (WGS) entry which is preliminary data.</text>
</comment>
<sequence length="260" mass="28556">MTPPAFIIARIAEVRGSSPREHGASMLIAPQATLGSIGGGRLEHRVIEAARKWLLDGPFAGFRDDVFTLGPELGQCCGGRIRIRYQYCADVGQWRHPQQHGAEAFQIALFGAGHVGKALAAILATQHCRLHWVDNREEQFPAALPANTRQYVAANPADLVCELPPDAWVLIMTHDHALDLAICDAVLRRDRFRFLGLIGSQTKLAKFRKHLLDSGHSSEQLGRVTSPIGIPQIRSKQPERIALAAAAQLLALQEQENPHD</sequence>
<feature type="domain" description="XdhC- CoxI" evidence="1">
    <location>
        <begin position="6"/>
        <end position="57"/>
    </location>
</feature>
<proteinExistence type="predicted"/>
<accession>A0ABU6D4J3</accession>
<dbReference type="InterPro" id="IPR014308">
    <property type="entry name" value="Xanthine_DH_XdhC"/>
</dbReference>
<reference evidence="3 4" key="2">
    <citation type="submission" date="2024-01" db="EMBL/GenBank/DDBJ databases">
        <authorList>
            <person name="Xie X."/>
        </authorList>
    </citation>
    <scope>NUCLEOTIDE SEQUENCE [LARGE SCALE GENOMIC DNA]</scope>
    <source>
        <strain evidence="3">SCUT-1</strain>
    </source>
</reference>